<feature type="transmembrane region" description="Helical" evidence="5">
    <location>
        <begin position="420"/>
        <end position="442"/>
    </location>
</feature>
<comment type="caution">
    <text evidence="6">The sequence shown here is derived from an EMBL/GenBank/DDBJ whole genome shotgun (WGS) entry which is preliminary data.</text>
</comment>
<keyword evidence="7" id="KW-1185">Reference proteome</keyword>
<evidence type="ECO:0000256" key="1">
    <source>
        <dbReference type="ARBA" id="ARBA00004141"/>
    </source>
</evidence>
<dbReference type="AlphaFoldDB" id="A0AAU9V7A0"/>
<dbReference type="EMBL" id="CAKOGL010000030">
    <property type="protein sequence ID" value="CAH2107672.1"/>
    <property type="molecule type" value="Genomic_DNA"/>
</dbReference>
<dbReference type="Gene3D" id="1.20.1250.20">
    <property type="entry name" value="MFS general substrate transporter like domains"/>
    <property type="match status" value="1"/>
</dbReference>
<feature type="transmembrane region" description="Helical" evidence="5">
    <location>
        <begin position="331"/>
        <end position="352"/>
    </location>
</feature>
<sequence>MSSKEEEPLRVVKDRKKRKTLSEKIAYIKENITLEPVLISYVVPGVLARLATQNLNLDKACRVNLGYGDTVCNALIAKEGTKYQREELIVQQLIASMEAWKNIILTAIPSLLILFIGAWSDRTGKRKICIILPIVGDLLMCLSNILNAYYFYEIPVQITMFFEAFFPAITGGWITTYMGTFSYIGEISSEETRTFRVGIANLCLTAGSPIGTALSGILLKHIGYYGVFSLSSLLFCFSIFYGYIYIKDPERPNLDKKEEKMGTIASVKSFFNIQHVKDTLTVAFKKGPNNRRLKSILILLSIAFIYGPAHGEFTVRYLFTRYRFNWDALKYSFFNTFYICIHSVGALISISLFSRRLKWKDATLGLISTVSKMIGGLATGLARNSLEMYLAVAIEMFNATSFTALRSISSKLATSDELGMMTSVFNLTEILTSMVFGPIYSWIYMLTLKIDAGIIYYCSTVLIIPPILIFTWFYLQDKKDSNGKVNGVNNEEGATEQENKRKPDTLVKSIDLNEGLCFVE</sequence>
<evidence type="ECO:0000313" key="6">
    <source>
        <dbReference type="EMBL" id="CAH2107672.1"/>
    </source>
</evidence>
<feature type="transmembrane region" description="Helical" evidence="5">
    <location>
        <begin position="224"/>
        <end position="246"/>
    </location>
</feature>
<keyword evidence="4 5" id="KW-0472">Membrane</keyword>
<dbReference type="GO" id="GO:0016020">
    <property type="term" value="C:membrane"/>
    <property type="evidence" value="ECO:0007669"/>
    <property type="project" value="UniProtKB-SubCell"/>
</dbReference>
<name>A0AAU9V7A0_EUPED</name>
<proteinExistence type="predicted"/>
<feature type="transmembrane region" description="Helical" evidence="5">
    <location>
        <begin position="99"/>
        <end position="118"/>
    </location>
</feature>
<dbReference type="Pfam" id="PF07690">
    <property type="entry name" value="MFS_1"/>
    <property type="match status" value="1"/>
</dbReference>
<feature type="transmembrane region" description="Helical" evidence="5">
    <location>
        <begin position="164"/>
        <end position="185"/>
    </location>
</feature>
<evidence type="ECO:0000256" key="5">
    <source>
        <dbReference type="SAM" id="Phobius"/>
    </source>
</evidence>
<dbReference type="GO" id="GO:0022857">
    <property type="term" value="F:transmembrane transporter activity"/>
    <property type="evidence" value="ECO:0007669"/>
    <property type="project" value="InterPro"/>
</dbReference>
<reference evidence="6" key="1">
    <citation type="submission" date="2022-03" db="EMBL/GenBank/DDBJ databases">
        <authorList>
            <person name="Tunstrom K."/>
        </authorList>
    </citation>
    <scope>NUCLEOTIDE SEQUENCE</scope>
</reference>
<evidence type="ECO:0000256" key="2">
    <source>
        <dbReference type="ARBA" id="ARBA00022692"/>
    </source>
</evidence>
<feature type="transmembrane region" description="Helical" evidence="5">
    <location>
        <begin position="130"/>
        <end position="152"/>
    </location>
</feature>
<dbReference type="PANTHER" id="PTHR23507:SF1">
    <property type="entry name" value="FI18259P1-RELATED"/>
    <property type="match status" value="1"/>
</dbReference>
<evidence type="ECO:0000313" key="7">
    <source>
        <dbReference type="Proteomes" id="UP001153954"/>
    </source>
</evidence>
<evidence type="ECO:0008006" key="8">
    <source>
        <dbReference type="Google" id="ProtNLM"/>
    </source>
</evidence>
<organism evidence="6 7">
    <name type="scientific">Euphydryas editha</name>
    <name type="common">Edith's checkerspot</name>
    <dbReference type="NCBI Taxonomy" id="104508"/>
    <lineage>
        <taxon>Eukaryota</taxon>
        <taxon>Metazoa</taxon>
        <taxon>Ecdysozoa</taxon>
        <taxon>Arthropoda</taxon>
        <taxon>Hexapoda</taxon>
        <taxon>Insecta</taxon>
        <taxon>Pterygota</taxon>
        <taxon>Neoptera</taxon>
        <taxon>Endopterygota</taxon>
        <taxon>Lepidoptera</taxon>
        <taxon>Glossata</taxon>
        <taxon>Ditrysia</taxon>
        <taxon>Papilionoidea</taxon>
        <taxon>Nymphalidae</taxon>
        <taxon>Nymphalinae</taxon>
        <taxon>Euphydryas</taxon>
    </lineage>
</organism>
<feature type="transmembrane region" description="Helical" evidence="5">
    <location>
        <begin position="197"/>
        <end position="218"/>
    </location>
</feature>
<dbReference type="SUPFAM" id="SSF103473">
    <property type="entry name" value="MFS general substrate transporter"/>
    <property type="match status" value="1"/>
</dbReference>
<keyword evidence="2 5" id="KW-0812">Transmembrane</keyword>
<gene>
    <name evidence="6" type="ORF">EEDITHA_LOCUS21681</name>
</gene>
<feature type="transmembrane region" description="Helical" evidence="5">
    <location>
        <begin position="296"/>
        <end position="319"/>
    </location>
</feature>
<protein>
    <recommendedName>
        <fullName evidence="8">Adenylate cyclase</fullName>
    </recommendedName>
</protein>
<dbReference type="PANTHER" id="PTHR23507">
    <property type="entry name" value="ZGC:174356"/>
    <property type="match status" value="1"/>
</dbReference>
<comment type="subcellular location">
    <subcellularLocation>
        <location evidence="1">Membrane</location>
        <topology evidence="1">Multi-pass membrane protein</topology>
    </subcellularLocation>
</comment>
<dbReference type="InterPro" id="IPR036259">
    <property type="entry name" value="MFS_trans_sf"/>
</dbReference>
<keyword evidence="3 5" id="KW-1133">Transmembrane helix</keyword>
<dbReference type="InterPro" id="IPR011701">
    <property type="entry name" value="MFS"/>
</dbReference>
<evidence type="ECO:0000256" key="3">
    <source>
        <dbReference type="ARBA" id="ARBA00022989"/>
    </source>
</evidence>
<dbReference type="Proteomes" id="UP001153954">
    <property type="component" value="Unassembled WGS sequence"/>
</dbReference>
<accession>A0AAU9V7A0</accession>
<feature type="transmembrane region" description="Helical" evidence="5">
    <location>
        <begin position="454"/>
        <end position="475"/>
    </location>
</feature>
<evidence type="ECO:0000256" key="4">
    <source>
        <dbReference type="ARBA" id="ARBA00023136"/>
    </source>
</evidence>